<protein>
    <recommendedName>
        <fullName evidence="2">Formin GTPase-binding domain-containing protein</fullName>
    </recommendedName>
</protein>
<evidence type="ECO:0000313" key="3">
    <source>
        <dbReference type="EMBL" id="KAF9509681.1"/>
    </source>
</evidence>
<proteinExistence type="predicted"/>
<feature type="compositionally biased region" description="Low complexity" evidence="1">
    <location>
        <begin position="28"/>
        <end position="38"/>
    </location>
</feature>
<accession>A0A9P6APU3</accession>
<dbReference type="InterPro" id="IPR010473">
    <property type="entry name" value="GTPase-bd"/>
</dbReference>
<dbReference type="SMART" id="SM01140">
    <property type="entry name" value="Drf_GBD"/>
    <property type="match status" value="1"/>
</dbReference>
<gene>
    <name evidence="3" type="ORF">BS47DRAFT_1411651</name>
</gene>
<evidence type="ECO:0000256" key="1">
    <source>
        <dbReference type="SAM" id="MobiDB-lite"/>
    </source>
</evidence>
<evidence type="ECO:0000313" key="4">
    <source>
        <dbReference type="Proteomes" id="UP000886523"/>
    </source>
</evidence>
<dbReference type="InterPro" id="IPR011989">
    <property type="entry name" value="ARM-like"/>
</dbReference>
<dbReference type="Gene3D" id="1.25.10.10">
    <property type="entry name" value="Leucine-rich Repeat Variant"/>
    <property type="match status" value="1"/>
</dbReference>
<dbReference type="GO" id="GO:0003779">
    <property type="term" value="F:actin binding"/>
    <property type="evidence" value="ECO:0007669"/>
    <property type="project" value="InterPro"/>
</dbReference>
<name>A0A9P6APU3_9AGAM</name>
<comment type="caution">
    <text evidence="3">The sequence shown here is derived from an EMBL/GenBank/DDBJ whole genome shotgun (WGS) entry which is preliminary data.</text>
</comment>
<dbReference type="AlphaFoldDB" id="A0A9P6APU3"/>
<keyword evidence="4" id="KW-1185">Reference proteome</keyword>
<dbReference type="Proteomes" id="UP000886523">
    <property type="component" value="Unassembled WGS sequence"/>
</dbReference>
<dbReference type="GO" id="GO:0030036">
    <property type="term" value="P:actin cytoskeleton organization"/>
    <property type="evidence" value="ECO:0007669"/>
    <property type="project" value="InterPro"/>
</dbReference>
<feature type="region of interest" description="Disordered" evidence="1">
    <location>
        <begin position="496"/>
        <end position="549"/>
    </location>
</feature>
<feature type="region of interest" description="Disordered" evidence="1">
    <location>
        <begin position="87"/>
        <end position="119"/>
    </location>
</feature>
<dbReference type="OrthoDB" id="2155261at2759"/>
<dbReference type="EMBL" id="MU129030">
    <property type="protein sequence ID" value="KAF9509681.1"/>
    <property type="molecule type" value="Genomic_DNA"/>
</dbReference>
<feature type="domain" description="Formin GTPase-binding" evidence="2">
    <location>
        <begin position="13"/>
        <end position="252"/>
    </location>
</feature>
<feature type="region of interest" description="Disordered" evidence="1">
    <location>
        <begin position="1"/>
        <end position="47"/>
    </location>
</feature>
<reference evidence="3" key="1">
    <citation type="journal article" date="2020" name="Nat. Commun.">
        <title>Large-scale genome sequencing of mycorrhizal fungi provides insights into the early evolution of symbiotic traits.</title>
        <authorList>
            <person name="Miyauchi S."/>
            <person name="Kiss E."/>
            <person name="Kuo A."/>
            <person name="Drula E."/>
            <person name="Kohler A."/>
            <person name="Sanchez-Garcia M."/>
            <person name="Morin E."/>
            <person name="Andreopoulos B."/>
            <person name="Barry K.W."/>
            <person name="Bonito G."/>
            <person name="Buee M."/>
            <person name="Carver A."/>
            <person name="Chen C."/>
            <person name="Cichocki N."/>
            <person name="Clum A."/>
            <person name="Culley D."/>
            <person name="Crous P.W."/>
            <person name="Fauchery L."/>
            <person name="Girlanda M."/>
            <person name="Hayes R.D."/>
            <person name="Keri Z."/>
            <person name="LaButti K."/>
            <person name="Lipzen A."/>
            <person name="Lombard V."/>
            <person name="Magnuson J."/>
            <person name="Maillard F."/>
            <person name="Murat C."/>
            <person name="Nolan M."/>
            <person name="Ohm R.A."/>
            <person name="Pangilinan J."/>
            <person name="Pereira M.F."/>
            <person name="Perotto S."/>
            <person name="Peter M."/>
            <person name="Pfister S."/>
            <person name="Riley R."/>
            <person name="Sitrit Y."/>
            <person name="Stielow J.B."/>
            <person name="Szollosi G."/>
            <person name="Zifcakova L."/>
            <person name="Stursova M."/>
            <person name="Spatafora J.W."/>
            <person name="Tedersoo L."/>
            <person name="Vaario L.M."/>
            <person name="Yamada A."/>
            <person name="Yan M."/>
            <person name="Wang P."/>
            <person name="Xu J."/>
            <person name="Bruns T."/>
            <person name="Baldrian P."/>
            <person name="Vilgalys R."/>
            <person name="Dunand C."/>
            <person name="Henrissat B."/>
            <person name="Grigoriev I.V."/>
            <person name="Hibbett D."/>
            <person name="Nagy L.G."/>
            <person name="Martin F.M."/>
        </authorList>
    </citation>
    <scope>NUCLEOTIDE SEQUENCE</scope>
    <source>
        <strain evidence="3">UP504</strain>
    </source>
</reference>
<feature type="compositionally biased region" description="Low complexity" evidence="1">
    <location>
        <begin position="496"/>
        <end position="513"/>
    </location>
</feature>
<organism evidence="3 4">
    <name type="scientific">Hydnum rufescens UP504</name>
    <dbReference type="NCBI Taxonomy" id="1448309"/>
    <lineage>
        <taxon>Eukaryota</taxon>
        <taxon>Fungi</taxon>
        <taxon>Dikarya</taxon>
        <taxon>Basidiomycota</taxon>
        <taxon>Agaricomycotina</taxon>
        <taxon>Agaricomycetes</taxon>
        <taxon>Cantharellales</taxon>
        <taxon>Hydnaceae</taxon>
        <taxon>Hydnum</taxon>
    </lineage>
</organism>
<dbReference type="SUPFAM" id="SSF48371">
    <property type="entry name" value="ARM repeat"/>
    <property type="match status" value="1"/>
</dbReference>
<sequence>MLKSSHVLKTETPLVPPKFPPQLRKSKSSTSLQSQASQPHPRSTFSEVPSYLQLHDRSATVGLAASLDVSIDSAIYVGPGLEDGASASASSLPHYASSSGPLHDIPPVSTSKSGKDQDRDLSPAKFCLLLKSTGSTDLPVEKVKKLRLMLRNESAGWSELFIREEDILPSWRVLRIFCNSNGGWEEQRDDKILHELLRCFKALSTSSIGCFALRTSCPTPFNELVALLYSDKKPGDLCSRQLIVDLLQILFELYPSPTSPGHPNPNTNHSSHRGTWKDFGTDQAHKPAIGSVTTSIPQPTFPLPDTHSSIFSLIRSLLLTTAPPPAEQPGVPIQPHSFIQQLHVPRIYKTYLQELSDVCRDYFWIFCHPQNSIWSLADTDEAKVEKPRAPGGMTGGVEYEAVGYMISHLRLINSAAKAARELKLPPSDELSAHKLHSDLFASGFERILVTVRKASTAYYPVLHLEVARYVSLAMEARYELPWPVARLVALPPPALVKSSPSSGAPSPGSASSAIYISDPRSGPTSPRKLHRSRMDIPPSSDTNAAGHIPLPVLPNFEHMAPLQ</sequence>
<feature type="compositionally biased region" description="Low complexity" evidence="1">
    <location>
        <begin position="87"/>
        <end position="99"/>
    </location>
</feature>
<dbReference type="GO" id="GO:0031267">
    <property type="term" value="F:small GTPase binding"/>
    <property type="evidence" value="ECO:0007669"/>
    <property type="project" value="InterPro"/>
</dbReference>
<evidence type="ECO:0000259" key="2">
    <source>
        <dbReference type="SMART" id="SM01140"/>
    </source>
</evidence>
<dbReference type="InterPro" id="IPR016024">
    <property type="entry name" value="ARM-type_fold"/>
</dbReference>